<dbReference type="AlphaFoldDB" id="A0A2J7RF80"/>
<evidence type="ECO:0000256" key="6">
    <source>
        <dbReference type="SAM" id="Phobius"/>
    </source>
</evidence>
<dbReference type="InterPro" id="IPR005828">
    <property type="entry name" value="MFS_sugar_transport-like"/>
</dbReference>
<dbReference type="PRINTS" id="PR00171">
    <property type="entry name" value="SUGRTRNSPORT"/>
</dbReference>
<dbReference type="InterPro" id="IPR020846">
    <property type="entry name" value="MFS_dom"/>
</dbReference>
<dbReference type="NCBIfam" id="TIGR00879">
    <property type="entry name" value="SP"/>
    <property type="match status" value="1"/>
</dbReference>
<feature type="transmembrane region" description="Helical" evidence="6">
    <location>
        <begin position="178"/>
        <end position="197"/>
    </location>
</feature>
<dbReference type="PROSITE" id="PS00217">
    <property type="entry name" value="SUGAR_TRANSPORT_2"/>
    <property type="match status" value="1"/>
</dbReference>
<reference evidence="8 9" key="1">
    <citation type="submission" date="2017-12" db="EMBL/GenBank/DDBJ databases">
        <title>Hemimetabolous genomes reveal molecular basis of termite eusociality.</title>
        <authorList>
            <person name="Harrison M.C."/>
            <person name="Jongepier E."/>
            <person name="Robertson H.M."/>
            <person name="Arning N."/>
            <person name="Bitard-Feildel T."/>
            <person name="Chao H."/>
            <person name="Childers C.P."/>
            <person name="Dinh H."/>
            <person name="Doddapaneni H."/>
            <person name="Dugan S."/>
            <person name="Gowin J."/>
            <person name="Greiner C."/>
            <person name="Han Y."/>
            <person name="Hu H."/>
            <person name="Hughes D.S.T."/>
            <person name="Huylmans A.-K."/>
            <person name="Kemena C."/>
            <person name="Kremer L.P.M."/>
            <person name="Lee S.L."/>
            <person name="Lopez-Ezquerra A."/>
            <person name="Mallet L."/>
            <person name="Monroy-Kuhn J.M."/>
            <person name="Moser A."/>
            <person name="Murali S.C."/>
            <person name="Muzny D.M."/>
            <person name="Otani S."/>
            <person name="Piulachs M.-D."/>
            <person name="Poelchau M."/>
            <person name="Qu J."/>
            <person name="Schaub F."/>
            <person name="Wada-Katsumata A."/>
            <person name="Worley K.C."/>
            <person name="Xie Q."/>
            <person name="Ylla G."/>
            <person name="Poulsen M."/>
            <person name="Gibbs R.A."/>
            <person name="Schal C."/>
            <person name="Richards S."/>
            <person name="Belles X."/>
            <person name="Korb J."/>
            <person name="Bornberg-Bauer E."/>
        </authorList>
    </citation>
    <scope>NUCLEOTIDE SEQUENCE [LARGE SCALE GENOMIC DNA]</scope>
    <source>
        <tissue evidence="8">Whole body</tissue>
    </source>
</reference>
<dbReference type="FunFam" id="1.20.1250.20:FF:000249">
    <property type="entry name" value="facilitated trehalose transporter Tret1"/>
    <property type="match status" value="1"/>
</dbReference>
<feature type="transmembrane region" description="Helical" evidence="6">
    <location>
        <begin position="293"/>
        <end position="311"/>
    </location>
</feature>
<evidence type="ECO:0000256" key="1">
    <source>
        <dbReference type="ARBA" id="ARBA00004141"/>
    </source>
</evidence>
<dbReference type="PROSITE" id="PS00216">
    <property type="entry name" value="SUGAR_TRANSPORT_1"/>
    <property type="match status" value="1"/>
</dbReference>
<name>A0A2J7RF80_9NEOP</name>
<feature type="transmembrane region" description="Helical" evidence="6">
    <location>
        <begin position="114"/>
        <end position="138"/>
    </location>
</feature>
<feature type="transmembrane region" description="Helical" evidence="6">
    <location>
        <begin position="87"/>
        <end position="108"/>
    </location>
</feature>
<feature type="domain" description="Major facilitator superfamily (MFS) profile" evidence="7">
    <location>
        <begin position="19"/>
        <end position="442"/>
    </location>
</feature>
<keyword evidence="3 6" id="KW-1133">Transmembrane helix</keyword>
<keyword evidence="9" id="KW-1185">Reference proteome</keyword>
<dbReference type="OrthoDB" id="6612291at2759"/>
<evidence type="ECO:0000256" key="3">
    <source>
        <dbReference type="ARBA" id="ARBA00022989"/>
    </source>
</evidence>
<gene>
    <name evidence="8" type="ORF">B7P43_G11054</name>
</gene>
<keyword evidence="4 6" id="KW-0472">Membrane</keyword>
<evidence type="ECO:0000256" key="4">
    <source>
        <dbReference type="ARBA" id="ARBA00023136"/>
    </source>
</evidence>
<comment type="caution">
    <text evidence="8">The sequence shown here is derived from an EMBL/GenBank/DDBJ whole genome shotgun (WGS) entry which is preliminary data.</text>
</comment>
<accession>A0A2J7RF80</accession>
<feature type="transmembrane region" description="Helical" evidence="6">
    <location>
        <begin position="59"/>
        <end position="80"/>
    </location>
</feature>
<evidence type="ECO:0000313" key="8">
    <source>
        <dbReference type="EMBL" id="PNF39494.1"/>
    </source>
</evidence>
<dbReference type="InterPro" id="IPR050549">
    <property type="entry name" value="MFS_Trehalose_Transporter"/>
</dbReference>
<dbReference type="SUPFAM" id="SSF103473">
    <property type="entry name" value="MFS general substrate transporter"/>
    <property type="match status" value="1"/>
</dbReference>
<dbReference type="GO" id="GO:0016020">
    <property type="term" value="C:membrane"/>
    <property type="evidence" value="ECO:0007669"/>
    <property type="project" value="UniProtKB-SubCell"/>
</dbReference>
<feature type="transmembrane region" description="Helical" evidence="6">
    <location>
        <begin position="323"/>
        <end position="345"/>
    </location>
</feature>
<organism evidence="8 9">
    <name type="scientific">Cryptotermes secundus</name>
    <dbReference type="NCBI Taxonomy" id="105785"/>
    <lineage>
        <taxon>Eukaryota</taxon>
        <taxon>Metazoa</taxon>
        <taxon>Ecdysozoa</taxon>
        <taxon>Arthropoda</taxon>
        <taxon>Hexapoda</taxon>
        <taxon>Insecta</taxon>
        <taxon>Pterygota</taxon>
        <taxon>Neoptera</taxon>
        <taxon>Polyneoptera</taxon>
        <taxon>Dictyoptera</taxon>
        <taxon>Blattodea</taxon>
        <taxon>Blattoidea</taxon>
        <taxon>Termitoidae</taxon>
        <taxon>Kalotermitidae</taxon>
        <taxon>Cryptotermitinae</taxon>
        <taxon>Cryptotermes</taxon>
    </lineage>
</organism>
<dbReference type="PROSITE" id="PS50850">
    <property type="entry name" value="MFS"/>
    <property type="match status" value="1"/>
</dbReference>
<feature type="transmembrane region" description="Helical" evidence="6">
    <location>
        <begin position="386"/>
        <end position="407"/>
    </location>
</feature>
<keyword evidence="5" id="KW-0813">Transport</keyword>
<keyword evidence="2 6" id="KW-0812">Transmembrane</keyword>
<dbReference type="InterPro" id="IPR003663">
    <property type="entry name" value="Sugar/inositol_transpt"/>
</dbReference>
<dbReference type="EMBL" id="NEVH01004413">
    <property type="protein sequence ID" value="PNF39494.1"/>
    <property type="molecule type" value="Genomic_DNA"/>
</dbReference>
<dbReference type="PANTHER" id="PTHR48021:SF89">
    <property type="entry name" value="FI02132P-RELATED"/>
    <property type="match status" value="1"/>
</dbReference>
<comment type="subcellular location">
    <subcellularLocation>
        <location evidence="1">Membrane</location>
        <topology evidence="1">Multi-pass membrane protein</topology>
    </subcellularLocation>
</comment>
<evidence type="ECO:0000256" key="5">
    <source>
        <dbReference type="RuleBase" id="RU003346"/>
    </source>
</evidence>
<evidence type="ECO:0000256" key="2">
    <source>
        <dbReference type="ARBA" id="ARBA00022692"/>
    </source>
</evidence>
<evidence type="ECO:0000259" key="7">
    <source>
        <dbReference type="PROSITE" id="PS50850"/>
    </source>
</evidence>
<protein>
    <recommendedName>
        <fullName evidence="7">Major facilitator superfamily (MFS) profile domain-containing protein</fullName>
    </recommendedName>
</protein>
<dbReference type="PANTHER" id="PTHR48021">
    <property type="match status" value="1"/>
</dbReference>
<comment type="similarity">
    <text evidence="5">Belongs to the major facilitator superfamily. Sugar transporter (TC 2.A.1.1) family.</text>
</comment>
<dbReference type="InterPro" id="IPR036259">
    <property type="entry name" value="MFS_trans_sf"/>
</dbReference>
<dbReference type="Proteomes" id="UP000235965">
    <property type="component" value="Unassembled WGS sequence"/>
</dbReference>
<proteinExistence type="inferred from homology"/>
<feature type="transmembrane region" description="Helical" evidence="6">
    <location>
        <begin position="150"/>
        <end position="172"/>
    </location>
</feature>
<dbReference type="EMBL" id="NEVH01004413">
    <property type="protein sequence ID" value="PNF39495.1"/>
    <property type="molecule type" value="Genomic_DNA"/>
</dbReference>
<feature type="non-terminal residue" evidence="8">
    <location>
        <position position="456"/>
    </location>
</feature>
<dbReference type="Pfam" id="PF00083">
    <property type="entry name" value="Sugar_tr"/>
    <property type="match status" value="1"/>
</dbReference>
<feature type="transmembrane region" description="Helical" evidence="6">
    <location>
        <begin position="419"/>
        <end position="438"/>
    </location>
</feature>
<feature type="transmembrane region" description="Helical" evidence="6">
    <location>
        <begin position="351"/>
        <end position="374"/>
    </location>
</feature>
<feature type="transmembrane region" description="Helical" evidence="6">
    <location>
        <begin position="259"/>
        <end position="281"/>
    </location>
</feature>
<dbReference type="InterPro" id="IPR005829">
    <property type="entry name" value="Sugar_transporter_CS"/>
</dbReference>
<dbReference type="Gene3D" id="1.20.1250.20">
    <property type="entry name" value="MFS general substrate transporter like domains"/>
    <property type="match status" value="1"/>
</dbReference>
<sequence>MDSRTASRSVRSILTQVCVAALVNLGSVSPGMNLGYSAIALPAMQSGNRSATLSQDEASWIASLASIGTPIGCLVSGPLLDRWGRRAALLSLNAPGLAGWMLIATAQVQSGFLWQLYAGRLLTGVSTGMASVPATVYIAEAADQSLRGMLVTWTSIFVSLGILLVYLFGSVLPEDWQGVAGVCAVFPVISAVLIWVLPESPVWLASRGRALEAENSLRRLRGVDLPRQEVEALLDRGSPSPRAANFSDVIRPEVWKPLLILNMFFLFQQISGVFVVIFYAVDIADEAGVHTDGYLVSVLIGATRLLVTVVISYASKRFGRRPLAVVSGVGMTMCMGTLAGCVHLESSALNWLRALTLVLYIFMSTVGFLTLPWAMIGELFPTRVRGLAGGITTCCAYLYSFAVLKTYPEMKDTLGRQGVFLFYGVAALLGTVFLWFYLPETQGKTLEEVEQMFSRK</sequence>
<dbReference type="GO" id="GO:0022857">
    <property type="term" value="F:transmembrane transporter activity"/>
    <property type="evidence" value="ECO:0007669"/>
    <property type="project" value="InterPro"/>
</dbReference>
<evidence type="ECO:0000313" key="9">
    <source>
        <dbReference type="Proteomes" id="UP000235965"/>
    </source>
</evidence>